<dbReference type="OrthoDB" id="1493540at2"/>
<dbReference type="KEGG" id="vne:CFK40_11460"/>
<gene>
    <name evidence="3" type="ORF">CFK40_11460</name>
</gene>
<organism evidence="3 4">
    <name type="scientific">Virgibacillus necropolis</name>
    <dbReference type="NCBI Taxonomy" id="163877"/>
    <lineage>
        <taxon>Bacteria</taxon>
        <taxon>Bacillati</taxon>
        <taxon>Bacillota</taxon>
        <taxon>Bacilli</taxon>
        <taxon>Bacillales</taxon>
        <taxon>Bacillaceae</taxon>
        <taxon>Virgibacillus</taxon>
    </lineage>
</organism>
<dbReference type="PANTHER" id="PTHR34293:SF1">
    <property type="entry name" value="HTH-TYPE TRANSCRIPTIONAL REGULATOR TRMBL2"/>
    <property type="match status" value="1"/>
</dbReference>
<sequence>MLQRFGFTQYESQVYESLITVDQPLDATSIVKGSGVPRSKVYEVIHRMVEKGMILETTVEKKRLYTALPLESTIKKLTADFNTKVRQLRNTQIKETPKDDRVWTLKDNQSIQSLLVSLLEQAKGSIFISGWADDLTSYLPILEAKYNAKVDVQIHVIGEISTPIPTVSTLIPDNSHDTLERSRILIVDGQEILFAGMEETAWQAVRTQSRPLVKFFTEFFYHDVALTEITQKFKDTIMKDEEIRDVLLKLRY</sequence>
<dbReference type="AlphaFoldDB" id="A0A221MD93"/>
<accession>A0A221MD93</accession>
<evidence type="ECO:0000313" key="3">
    <source>
        <dbReference type="EMBL" id="ASN05582.1"/>
    </source>
</evidence>
<dbReference type="InterPro" id="IPR036388">
    <property type="entry name" value="WH-like_DNA-bd_sf"/>
</dbReference>
<proteinExistence type="predicted"/>
<evidence type="ECO:0000259" key="1">
    <source>
        <dbReference type="Pfam" id="PF01978"/>
    </source>
</evidence>
<dbReference type="Pfam" id="PF01978">
    <property type="entry name" value="TrmB"/>
    <property type="match status" value="1"/>
</dbReference>
<dbReference type="PANTHER" id="PTHR34293">
    <property type="entry name" value="HTH-TYPE TRANSCRIPTIONAL REGULATOR TRMBL2"/>
    <property type="match status" value="1"/>
</dbReference>
<protein>
    <submittedName>
        <fullName evidence="3">TrmB family transcriptional regulator</fullName>
    </submittedName>
</protein>
<dbReference type="InterPro" id="IPR021586">
    <property type="entry name" value="Tscrpt_reg_TrmB_C"/>
</dbReference>
<dbReference type="SUPFAM" id="SSF46785">
    <property type="entry name" value="Winged helix' DNA-binding domain"/>
    <property type="match status" value="1"/>
</dbReference>
<dbReference type="InterPro" id="IPR051797">
    <property type="entry name" value="TrmB-like"/>
</dbReference>
<dbReference type="CDD" id="cd09124">
    <property type="entry name" value="PLDc_like_TrmB_middle"/>
    <property type="match status" value="1"/>
</dbReference>
<dbReference type="RefSeq" id="WP_089532431.1">
    <property type="nucleotide sequence ID" value="NZ_CP022437.1"/>
</dbReference>
<feature type="domain" description="Transcription regulator TrmB C-terminal" evidence="2">
    <location>
        <begin position="101"/>
        <end position="222"/>
    </location>
</feature>
<evidence type="ECO:0000259" key="2">
    <source>
        <dbReference type="Pfam" id="PF11495"/>
    </source>
</evidence>
<dbReference type="InterPro" id="IPR002831">
    <property type="entry name" value="Tscrpt_reg_TrmB_N"/>
</dbReference>
<feature type="domain" description="Transcription regulator TrmB N-terminal" evidence="1">
    <location>
        <begin position="2"/>
        <end position="71"/>
    </location>
</feature>
<dbReference type="InterPro" id="IPR036390">
    <property type="entry name" value="WH_DNA-bd_sf"/>
</dbReference>
<name>A0A221MD93_9BACI</name>
<dbReference type="Pfam" id="PF11495">
    <property type="entry name" value="Regulator_TrmB"/>
    <property type="match status" value="1"/>
</dbReference>
<keyword evidence="4" id="KW-1185">Reference proteome</keyword>
<dbReference type="Proteomes" id="UP000204391">
    <property type="component" value="Chromosome"/>
</dbReference>
<evidence type="ECO:0000313" key="4">
    <source>
        <dbReference type="Proteomes" id="UP000204391"/>
    </source>
</evidence>
<reference evidence="3 4" key="1">
    <citation type="journal article" date="2003" name="Int. J. Syst. Evol. Microbiol.">
        <title>Virgibacillus carmonensis sp. nov., Virgibacillus necropolis sp. nov. and Virgibacillus picturae sp. nov., three novel species isolated from deteriorated mural paintings, transfer of the species of the genus salibacillus to Virgibacillus, as Virgibacillus marismortui comb. nov. and Virgibacillus salexigens comb. nov., and emended description of the genus Virgibacillus.</title>
        <authorList>
            <person name="Heyrman J."/>
            <person name="Logan N.A."/>
            <person name="Busse H.J."/>
            <person name="Balcaen A."/>
            <person name="Lebbe L."/>
            <person name="Rodriguez-Diaz M."/>
            <person name="Swings J."/>
            <person name="De Vos P."/>
        </authorList>
    </citation>
    <scope>NUCLEOTIDE SEQUENCE [LARGE SCALE GENOMIC DNA]</scope>
    <source>
        <strain evidence="3 4">LMG 19488</strain>
    </source>
</reference>
<dbReference type="Gene3D" id="1.10.10.10">
    <property type="entry name" value="Winged helix-like DNA-binding domain superfamily/Winged helix DNA-binding domain"/>
    <property type="match status" value="1"/>
</dbReference>
<dbReference type="EMBL" id="CP022437">
    <property type="protein sequence ID" value="ASN05582.1"/>
    <property type="molecule type" value="Genomic_DNA"/>
</dbReference>